<feature type="region of interest" description="Disordered" evidence="1">
    <location>
        <begin position="61"/>
        <end position="81"/>
    </location>
</feature>
<evidence type="ECO:0000313" key="2">
    <source>
        <dbReference type="EMBL" id="MDR6293660.1"/>
    </source>
</evidence>
<proteinExistence type="predicted"/>
<dbReference type="RefSeq" id="WP_309800820.1">
    <property type="nucleotide sequence ID" value="NZ_JAVDPW010000013.1"/>
</dbReference>
<dbReference type="Proteomes" id="UP001262410">
    <property type="component" value="Unassembled WGS sequence"/>
</dbReference>
<organism evidence="2 3">
    <name type="scientific">Inquilinus ginsengisoli</name>
    <dbReference type="NCBI Taxonomy" id="363840"/>
    <lineage>
        <taxon>Bacteria</taxon>
        <taxon>Pseudomonadati</taxon>
        <taxon>Pseudomonadota</taxon>
        <taxon>Alphaproteobacteria</taxon>
        <taxon>Rhodospirillales</taxon>
        <taxon>Rhodospirillaceae</taxon>
        <taxon>Inquilinus</taxon>
    </lineage>
</organism>
<accession>A0ABU1JYG3</accession>
<dbReference type="InterPro" id="IPR011660">
    <property type="entry name" value="VapB-like"/>
</dbReference>
<dbReference type="EMBL" id="JAVDPW010000013">
    <property type="protein sequence ID" value="MDR6293660.1"/>
    <property type="molecule type" value="Genomic_DNA"/>
</dbReference>
<keyword evidence="3" id="KW-1185">Reference proteome</keyword>
<evidence type="ECO:0000256" key="1">
    <source>
        <dbReference type="SAM" id="MobiDB-lite"/>
    </source>
</evidence>
<sequence length="81" mass="8735">MAFHIKNPDTDALARKVAKAKGVGLTEAVHEALERELAHELAKPRKADLAVQFCRNLRALGNPGKGQPADKAFFDDLSGTP</sequence>
<protein>
    <submittedName>
        <fullName evidence="2">Antitoxin VapB</fullName>
    </submittedName>
</protein>
<evidence type="ECO:0000313" key="3">
    <source>
        <dbReference type="Proteomes" id="UP001262410"/>
    </source>
</evidence>
<reference evidence="2 3" key="1">
    <citation type="submission" date="2023-07" db="EMBL/GenBank/DDBJ databases">
        <title>Sorghum-associated microbial communities from plants grown in Nebraska, USA.</title>
        <authorList>
            <person name="Schachtman D."/>
        </authorList>
    </citation>
    <scope>NUCLEOTIDE SEQUENCE [LARGE SCALE GENOMIC DNA]</scope>
    <source>
        <strain evidence="2 3">584</strain>
    </source>
</reference>
<dbReference type="Pfam" id="PF07704">
    <property type="entry name" value="PSK_trans_fac"/>
    <property type="match status" value="1"/>
</dbReference>
<gene>
    <name evidence="2" type="ORF">E9232_006211</name>
</gene>
<comment type="caution">
    <text evidence="2">The sequence shown here is derived from an EMBL/GenBank/DDBJ whole genome shotgun (WGS) entry which is preliminary data.</text>
</comment>
<name>A0ABU1JYG3_9PROT</name>